<accession>A0A1M5F5E8</accession>
<protein>
    <submittedName>
        <fullName evidence="9">Membrane protein DedA, SNARE-associated domain</fullName>
    </submittedName>
</protein>
<dbReference type="SUPFAM" id="SSF53474">
    <property type="entry name" value="alpha/beta-Hydrolases"/>
    <property type="match status" value="1"/>
</dbReference>
<comment type="subcellular location">
    <subcellularLocation>
        <location evidence="1">Cell membrane</location>
        <topology evidence="1">Multi-pass membrane protein</topology>
    </subcellularLocation>
</comment>
<evidence type="ECO:0000256" key="3">
    <source>
        <dbReference type="ARBA" id="ARBA00022692"/>
    </source>
</evidence>
<feature type="transmembrane region" description="Helical" evidence="7">
    <location>
        <begin position="455"/>
        <end position="474"/>
    </location>
</feature>
<dbReference type="Proteomes" id="UP000184041">
    <property type="component" value="Unassembled WGS sequence"/>
</dbReference>
<keyword evidence="6" id="KW-0547">Nucleotide-binding</keyword>
<keyword evidence="4 7" id="KW-1133">Transmembrane helix</keyword>
<dbReference type="PANTHER" id="PTHR42709:SF6">
    <property type="entry name" value="UNDECAPRENYL PHOSPHATE TRANSPORTER A"/>
    <property type="match status" value="1"/>
</dbReference>
<dbReference type="InterPro" id="IPR051311">
    <property type="entry name" value="DedA_domain"/>
</dbReference>
<evidence type="ECO:0000256" key="5">
    <source>
        <dbReference type="ARBA" id="ARBA00023136"/>
    </source>
</evidence>
<name>A0A1M5F5E8_9BACT</name>
<evidence type="ECO:0000256" key="2">
    <source>
        <dbReference type="ARBA" id="ARBA00022475"/>
    </source>
</evidence>
<dbReference type="Pfam" id="PF00561">
    <property type="entry name" value="Abhydrolase_1"/>
    <property type="match status" value="1"/>
</dbReference>
<keyword evidence="10" id="KW-1185">Reference proteome</keyword>
<evidence type="ECO:0000313" key="10">
    <source>
        <dbReference type="Proteomes" id="UP000184041"/>
    </source>
</evidence>
<dbReference type="OrthoDB" id="9775266at2"/>
<feature type="transmembrane region" description="Helical" evidence="7">
    <location>
        <begin position="372"/>
        <end position="393"/>
    </location>
</feature>
<dbReference type="InterPro" id="IPR000073">
    <property type="entry name" value="AB_hydrolase_1"/>
</dbReference>
<dbReference type="InterPro" id="IPR013815">
    <property type="entry name" value="ATP_grasp_subdomain_1"/>
</dbReference>
<dbReference type="Pfam" id="PF09335">
    <property type="entry name" value="VTT_dom"/>
    <property type="match status" value="1"/>
</dbReference>
<feature type="transmembrane region" description="Helical" evidence="7">
    <location>
        <begin position="334"/>
        <end position="352"/>
    </location>
</feature>
<feature type="transmembrane region" description="Helical" evidence="7">
    <location>
        <begin position="494"/>
        <end position="517"/>
    </location>
</feature>
<dbReference type="Pfam" id="PF08443">
    <property type="entry name" value="RimK"/>
    <property type="match status" value="1"/>
</dbReference>
<keyword evidence="6" id="KW-0067">ATP-binding</keyword>
<dbReference type="Gene3D" id="3.30.1490.20">
    <property type="entry name" value="ATP-grasp fold, A domain"/>
    <property type="match status" value="1"/>
</dbReference>
<evidence type="ECO:0000256" key="4">
    <source>
        <dbReference type="ARBA" id="ARBA00022989"/>
    </source>
</evidence>
<evidence type="ECO:0000313" key="9">
    <source>
        <dbReference type="EMBL" id="SHF86588.1"/>
    </source>
</evidence>
<dbReference type="PANTHER" id="PTHR42709">
    <property type="entry name" value="ALKALINE PHOSPHATASE LIKE PROTEIN"/>
    <property type="match status" value="1"/>
</dbReference>
<dbReference type="Gene3D" id="3.40.50.1820">
    <property type="entry name" value="alpha/beta hydrolase"/>
    <property type="match status" value="1"/>
</dbReference>
<dbReference type="SUPFAM" id="SSF56059">
    <property type="entry name" value="Glutathione synthetase ATP-binding domain-like"/>
    <property type="match status" value="1"/>
</dbReference>
<dbReference type="AlphaFoldDB" id="A0A1M5F5E8"/>
<feature type="transmembrane region" description="Helical" evidence="7">
    <location>
        <begin position="538"/>
        <end position="556"/>
    </location>
</feature>
<dbReference type="InterPro" id="IPR013651">
    <property type="entry name" value="ATP-grasp_RimK-type"/>
</dbReference>
<reference evidence="9 10" key="1">
    <citation type="submission" date="2016-11" db="EMBL/GenBank/DDBJ databases">
        <authorList>
            <person name="Jaros S."/>
            <person name="Januszkiewicz K."/>
            <person name="Wedrychowicz H."/>
        </authorList>
    </citation>
    <scope>NUCLEOTIDE SEQUENCE [LARGE SCALE GENOMIC DNA]</scope>
    <source>
        <strain evidence="9 10">DSM 21986</strain>
    </source>
</reference>
<dbReference type="GO" id="GO:0046872">
    <property type="term" value="F:metal ion binding"/>
    <property type="evidence" value="ECO:0007669"/>
    <property type="project" value="InterPro"/>
</dbReference>
<dbReference type="InterPro" id="IPR032816">
    <property type="entry name" value="VTT_dom"/>
</dbReference>
<dbReference type="GO" id="GO:0005524">
    <property type="term" value="F:ATP binding"/>
    <property type="evidence" value="ECO:0007669"/>
    <property type="project" value="UniProtKB-UniRule"/>
</dbReference>
<feature type="domain" description="ATP-grasp" evidence="8">
    <location>
        <begin position="586"/>
        <end position="835"/>
    </location>
</feature>
<evidence type="ECO:0000259" key="8">
    <source>
        <dbReference type="PROSITE" id="PS50975"/>
    </source>
</evidence>
<dbReference type="EMBL" id="FQUS01000014">
    <property type="protein sequence ID" value="SHF86588.1"/>
    <property type="molecule type" value="Genomic_DNA"/>
</dbReference>
<dbReference type="InterPro" id="IPR029058">
    <property type="entry name" value="AB_hydrolase_fold"/>
</dbReference>
<dbReference type="PROSITE" id="PS50975">
    <property type="entry name" value="ATP_GRASP"/>
    <property type="match status" value="1"/>
</dbReference>
<feature type="transmembrane region" description="Helical" evidence="7">
    <location>
        <begin position="15"/>
        <end position="32"/>
    </location>
</feature>
<dbReference type="RefSeq" id="WP_084088286.1">
    <property type="nucleotide sequence ID" value="NZ_FQUS01000014.1"/>
</dbReference>
<dbReference type="GO" id="GO:0005886">
    <property type="term" value="C:plasma membrane"/>
    <property type="evidence" value="ECO:0007669"/>
    <property type="project" value="UniProtKB-SubCell"/>
</dbReference>
<evidence type="ECO:0000256" key="6">
    <source>
        <dbReference type="PROSITE-ProRule" id="PRU00409"/>
    </source>
</evidence>
<keyword evidence="5 7" id="KW-0472">Membrane</keyword>
<gene>
    <name evidence="9" type="ORF">SAMN05443144_11465</name>
</gene>
<dbReference type="STRING" id="1194090.SAMN05443144_11465"/>
<keyword evidence="2" id="KW-1003">Cell membrane</keyword>
<keyword evidence="3 7" id="KW-0812">Transmembrane</keyword>
<evidence type="ECO:0000256" key="1">
    <source>
        <dbReference type="ARBA" id="ARBA00004651"/>
    </source>
</evidence>
<organism evidence="9 10">
    <name type="scientific">Fodinibius roseus</name>
    <dbReference type="NCBI Taxonomy" id="1194090"/>
    <lineage>
        <taxon>Bacteria</taxon>
        <taxon>Pseudomonadati</taxon>
        <taxon>Balneolota</taxon>
        <taxon>Balneolia</taxon>
        <taxon>Balneolales</taxon>
        <taxon>Balneolaceae</taxon>
        <taxon>Fodinibius</taxon>
    </lineage>
</organism>
<sequence>MSALPSAFRGWRKYLLLYGGLLLLSHLSLWLFESPVSPGDEAGQRIALKAVSEEGKWTGDKALIAYEYLSAGADAHKPAVVLLPGGPEGPEVFDPLISRLKEDFRLIIPHLPGHARSGEQLPDYSFRALADYSRQLADTLGIANVHLVGYGLGGASAIHWAHDDTSRIRSVTLIASIGVQELELLGGYTLNHAVHGIQLGAVWLLHNAVPHFGLFNALDINVPYAKSYYESDQRPIRSYLKSYKKPMLIVHGTDDPLVPDAVAREHHRIVPQSELQLYKADHEITETHNDSVANDIRMFVESVEAGEARTGENASQKRLAEAAKPFSNVDFARFEGISLMIIMLIIILATLVSEDLTCIGAGLLAARGLIGFWPATLACLTGIFIGDVGLYLAGRFVGRKAIRQAPFKWMISEGDLDKSAEWFKRRGPMIIMASRFLPGSRLPTYFSAGVIRAGFWMFIFYFLLAAVVWTPILVGISQLLGNELLRYFSLYQDYALWAFLALILLLIIIAKAIIPAFSYRGRRFLVSRYRRLTHWQHWPSFLLYMPVFFYILYLGWRYRCPTLFTLANPGIPDGGVAGESKSAILSKFDRQSVAPFITLPGALPEKERLRKAHAFMDQLGLTFPVVIKPDVGERGKGVRIIDNYPQLESIIRESRQKLILQEYIEGQEYGIFYYRFPDSKEGEIFSITIKHLVYVVGDGQSTVEELILADNQAVTLAKYHLNQNREQLYEVPEKGERWPVVRLGTHARGAVFEEGSSLKSGALKETLNNICSSVPGFCFGRMDIKVPTASHLRRGEDIDIIEVNGVTSESTNIYDKHYSLSQGLRILCQQWRLAFEIGAGNREKGAEPPDIKPFLERLYRYLVK</sequence>
<evidence type="ECO:0000256" key="7">
    <source>
        <dbReference type="SAM" id="Phobius"/>
    </source>
</evidence>
<proteinExistence type="predicted"/>
<dbReference type="InterPro" id="IPR011761">
    <property type="entry name" value="ATP-grasp"/>
</dbReference>